<dbReference type="AlphaFoldDB" id="A0A921JRQ8"/>
<feature type="domain" description="Lsr2 dimerization" evidence="2">
    <location>
        <begin position="1"/>
        <end position="58"/>
    </location>
</feature>
<dbReference type="InterPro" id="IPR042261">
    <property type="entry name" value="Lsr2-like_dimerization"/>
</dbReference>
<comment type="caution">
    <text evidence="4">The sequence shown here is derived from an EMBL/GenBank/DDBJ whole genome shotgun (WGS) entry which is preliminary data.</text>
</comment>
<dbReference type="InterPro" id="IPR024412">
    <property type="entry name" value="Lsr2_dim_dom"/>
</dbReference>
<name>A0A921JRQ8_9ACTN</name>
<dbReference type="GO" id="GO:0016746">
    <property type="term" value="F:acyltransferase activity"/>
    <property type="evidence" value="ECO:0007669"/>
    <property type="project" value="InterPro"/>
</dbReference>
<evidence type="ECO:0000259" key="3">
    <source>
        <dbReference type="Pfam" id="PF23359"/>
    </source>
</evidence>
<dbReference type="Pfam" id="PF11774">
    <property type="entry name" value="Lsr2"/>
    <property type="match status" value="1"/>
</dbReference>
<reference evidence="4" key="2">
    <citation type="submission" date="2021-09" db="EMBL/GenBank/DDBJ databases">
        <authorList>
            <person name="Gilroy R."/>
        </authorList>
    </citation>
    <scope>NUCLEOTIDE SEQUENCE</scope>
    <source>
        <strain evidence="4">ChiGjej3B3-7470</strain>
    </source>
</reference>
<accession>A0A921JRQ8</accession>
<dbReference type="InterPro" id="IPR055370">
    <property type="entry name" value="Lsr2_DNA-bd"/>
</dbReference>
<reference evidence="4" key="1">
    <citation type="journal article" date="2021" name="PeerJ">
        <title>Extensive microbial diversity within the chicken gut microbiome revealed by metagenomics and culture.</title>
        <authorList>
            <person name="Gilroy R."/>
            <person name="Ravi A."/>
            <person name="Getino M."/>
            <person name="Pursley I."/>
            <person name="Horton D.L."/>
            <person name="Alikhan N.F."/>
            <person name="Baker D."/>
            <person name="Gharbi K."/>
            <person name="Hall N."/>
            <person name="Watson M."/>
            <person name="Adriaenssens E.M."/>
            <person name="Foster-Nyarko E."/>
            <person name="Jarju S."/>
            <person name="Secka A."/>
            <person name="Antonio M."/>
            <person name="Oren A."/>
            <person name="Chaudhuri R.R."/>
            <person name="La Ragione R."/>
            <person name="Hildebrand F."/>
            <person name="Pallen M.J."/>
        </authorList>
    </citation>
    <scope>NUCLEOTIDE SEQUENCE</scope>
    <source>
        <strain evidence="4">ChiGjej3B3-7470</strain>
    </source>
</reference>
<sequence>MARKIKVFLVDDLDGSDNAETVEFSLDGTDYTIDLSATNKAKLFDALEPFVSSATKVGRKAKGRAGKSAAKSSTDLAAVREWARANGYKVSDRGRIPATVLDAYNAATGS</sequence>
<dbReference type="Pfam" id="PF23359">
    <property type="entry name" value="Lsr2_DNA-bd"/>
    <property type="match status" value="1"/>
</dbReference>
<evidence type="ECO:0000259" key="2">
    <source>
        <dbReference type="Pfam" id="PF11774"/>
    </source>
</evidence>
<dbReference type="Gene3D" id="4.10.320.10">
    <property type="entry name" value="E3-binding domain"/>
    <property type="match status" value="1"/>
</dbReference>
<dbReference type="EMBL" id="DYZF01000265">
    <property type="protein sequence ID" value="HJE52372.1"/>
    <property type="molecule type" value="Genomic_DNA"/>
</dbReference>
<dbReference type="GO" id="GO:0003677">
    <property type="term" value="F:DNA binding"/>
    <property type="evidence" value="ECO:0007669"/>
    <property type="project" value="UniProtKB-KW"/>
</dbReference>
<dbReference type="Gene3D" id="3.30.60.230">
    <property type="entry name" value="Lsr2, dimerization domain"/>
    <property type="match status" value="1"/>
</dbReference>
<feature type="domain" description="Lsr2 DNA-binding" evidence="3">
    <location>
        <begin position="73"/>
        <end position="107"/>
    </location>
</feature>
<protein>
    <submittedName>
        <fullName evidence="4">Lsr2 family protein</fullName>
    </submittedName>
</protein>
<evidence type="ECO:0000256" key="1">
    <source>
        <dbReference type="ARBA" id="ARBA00023125"/>
    </source>
</evidence>
<evidence type="ECO:0000313" key="4">
    <source>
        <dbReference type="EMBL" id="HJE52372.1"/>
    </source>
</evidence>
<gene>
    <name evidence="4" type="ORF">K8V15_10450</name>
</gene>
<dbReference type="InterPro" id="IPR036625">
    <property type="entry name" value="E3-bd_dom_sf"/>
</dbReference>
<organism evidence="4 5">
    <name type="scientific">Tessaracoccus flavescens</name>
    <dbReference type="NCBI Taxonomy" id="399497"/>
    <lineage>
        <taxon>Bacteria</taxon>
        <taxon>Bacillati</taxon>
        <taxon>Actinomycetota</taxon>
        <taxon>Actinomycetes</taxon>
        <taxon>Propionibacteriales</taxon>
        <taxon>Propionibacteriaceae</taxon>
        <taxon>Tessaracoccus</taxon>
    </lineage>
</organism>
<evidence type="ECO:0000313" key="5">
    <source>
        <dbReference type="Proteomes" id="UP000712713"/>
    </source>
</evidence>
<proteinExistence type="predicted"/>
<keyword evidence="1" id="KW-0238">DNA-binding</keyword>
<dbReference type="Proteomes" id="UP000712713">
    <property type="component" value="Unassembled WGS sequence"/>
</dbReference>